<comment type="function">
    <text evidence="8">Ligand for members of the frizzled family of seven transmembrane receptors.</text>
</comment>
<evidence type="ECO:0000256" key="3">
    <source>
        <dbReference type="ARBA" id="ARBA00022473"/>
    </source>
</evidence>
<proteinExistence type="inferred from homology"/>
<dbReference type="EMBL" id="MU827567">
    <property type="protein sequence ID" value="KAJ7347629.1"/>
    <property type="molecule type" value="Genomic_DNA"/>
</dbReference>
<dbReference type="GO" id="GO:0030182">
    <property type="term" value="P:neuron differentiation"/>
    <property type="evidence" value="ECO:0007669"/>
    <property type="project" value="TreeGrafter"/>
</dbReference>
<dbReference type="PRINTS" id="PR01349">
    <property type="entry name" value="WNTPROTEIN"/>
</dbReference>
<keyword evidence="9" id="KW-0675">Receptor</keyword>
<keyword evidence="10" id="KW-1185">Reference proteome</keyword>
<dbReference type="Pfam" id="PF00110">
    <property type="entry name" value="wnt"/>
    <property type="match status" value="1"/>
</dbReference>
<keyword evidence="3 8" id="KW-0217">Developmental protein</keyword>
<dbReference type="GO" id="GO:0005109">
    <property type="term" value="F:frizzled binding"/>
    <property type="evidence" value="ECO:0007669"/>
    <property type="project" value="TreeGrafter"/>
</dbReference>
<dbReference type="GO" id="GO:0045165">
    <property type="term" value="P:cell fate commitment"/>
    <property type="evidence" value="ECO:0007669"/>
    <property type="project" value="TreeGrafter"/>
</dbReference>
<comment type="subcellular location">
    <subcellularLocation>
        <location evidence="1 8">Secreted</location>
        <location evidence="1 8">Extracellular space</location>
        <location evidence="1 8">Extracellular matrix</location>
    </subcellularLocation>
</comment>
<comment type="similarity">
    <text evidence="2 8">Belongs to the Wnt family.</text>
</comment>
<keyword evidence="4" id="KW-0964">Secreted</keyword>
<dbReference type="OrthoDB" id="5945655at2759"/>
<comment type="caution">
    <text evidence="9">The sequence shown here is derived from an EMBL/GenBank/DDBJ whole genome shotgun (WGS) entry which is preliminary data.</text>
</comment>
<dbReference type="GO" id="GO:0005125">
    <property type="term" value="F:cytokine activity"/>
    <property type="evidence" value="ECO:0007669"/>
    <property type="project" value="TreeGrafter"/>
</dbReference>
<dbReference type="GO" id="GO:0060070">
    <property type="term" value="P:canonical Wnt signaling pathway"/>
    <property type="evidence" value="ECO:0007669"/>
    <property type="project" value="TreeGrafter"/>
</dbReference>
<organism evidence="9 10">
    <name type="scientific">Desmophyllum pertusum</name>
    <dbReference type="NCBI Taxonomy" id="174260"/>
    <lineage>
        <taxon>Eukaryota</taxon>
        <taxon>Metazoa</taxon>
        <taxon>Cnidaria</taxon>
        <taxon>Anthozoa</taxon>
        <taxon>Hexacorallia</taxon>
        <taxon>Scleractinia</taxon>
        <taxon>Caryophylliina</taxon>
        <taxon>Caryophylliidae</taxon>
        <taxon>Desmophyllum</taxon>
    </lineage>
</organism>
<dbReference type="Proteomes" id="UP001163046">
    <property type="component" value="Unassembled WGS sequence"/>
</dbReference>
<name>A0A9W9YH62_9CNID</name>
<keyword evidence="7" id="KW-1015">Disulfide bond</keyword>
<evidence type="ECO:0000256" key="2">
    <source>
        <dbReference type="ARBA" id="ARBA00005683"/>
    </source>
</evidence>
<evidence type="ECO:0000256" key="8">
    <source>
        <dbReference type="RuleBase" id="RU003500"/>
    </source>
</evidence>
<dbReference type="SMART" id="SM00097">
    <property type="entry name" value="WNT1"/>
    <property type="match status" value="1"/>
</dbReference>
<dbReference type="GO" id="GO:0005615">
    <property type="term" value="C:extracellular space"/>
    <property type="evidence" value="ECO:0007669"/>
    <property type="project" value="TreeGrafter"/>
</dbReference>
<dbReference type="PANTHER" id="PTHR12027">
    <property type="entry name" value="WNT RELATED"/>
    <property type="match status" value="1"/>
</dbReference>
<evidence type="ECO:0000256" key="7">
    <source>
        <dbReference type="ARBA" id="ARBA00023157"/>
    </source>
</evidence>
<evidence type="ECO:0000313" key="10">
    <source>
        <dbReference type="Proteomes" id="UP001163046"/>
    </source>
</evidence>
<evidence type="ECO:0000256" key="4">
    <source>
        <dbReference type="ARBA" id="ARBA00022525"/>
    </source>
</evidence>
<protein>
    <recommendedName>
        <fullName evidence="8">Protein Wnt</fullName>
    </recommendedName>
</protein>
<evidence type="ECO:0000256" key="6">
    <source>
        <dbReference type="ARBA" id="ARBA00022687"/>
    </source>
</evidence>
<keyword evidence="9" id="KW-0812">Transmembrane</keyword>
<evidence type="ECO:0000256" key="5">
    <source>
        <dbReference type="ARBA" id="ARBA00022530"/>
    </source>
</evidence>
<feature type="non-terminal residue" evidence="9">
    <location>
        <position position="181"/>
    </location>
</feature>
<reference evidence="9" key="1">
    <citation type="submission" date="2023-01" db="EMBL/GenBank/DDBJ databases">
        <title>Genome assembly of the deep-sea coral Lophelia pertusa.</title>
        <authorList>
            <person name="Herrera S."/>
            <person name="Cordes E."/>
        </authorList>
    </citation>
    <scope>NUCLEOTIDE SEQUENCE</scope>
    <source>
        <strain evidence="9">USNM1676648</strain>
        <tissue evidence="9">Polyp</tissue>
    </source>
</reference>
<dbReference type="InterPro" id="IPR005817">
    <property type="entry name" value="Wnt"/>
</dbReference>
<keyword evidence="9" id="KW-0472">Membrane</keyword>
<evidence type="ECO:0000256" key="1">
    <source>
        <dbReference type="ARBA" id="ARBA00004498"/>
    </source>
</evidence>
<accession>A0A9W9YH62</accession>
<gene>
    <name evidence="9" type="primary">WNT8A_3</name>
    <name evidence="9" type="ORF">OS493_039958</name>
</gene>
<evidence type="ECO:0000313" key="9">
    <source>
        <dbReference type="EMBL" id="KAJ7347629.1"/>
    </source>
</evidence>
<keyword evidence="5" id="KW-0272">Extracellular matrix</keyword>
<sequence length="181" mass="20375">ATKLVSRWFHPEKVNDSQLLNIVKEGARRGLTECDKLFNNETWNCPSDMYEKLTIFVENTTTRLDAATRETAFIHAISAAAITHEITLHCTQEKIPGCGCSKKKHRDGHWIIKACVDDIEFGMSEARRFLDKLENGGDARTAVNLHNNAVGREVVLSSQQKECLCRDATGLNLPLMRNHVI</sequence>
<dbReference type="PANTHER" id="PTHR12027:SF81">
    <property type="entry name" value="WNT INHIBITOR OF DORSAL PROTEIN"/>
    <property type="match status" value="1"/>
</dbReference>
<keyword evidence="6 8" id="KW-0879">Wnt signaling pathway</keyword>
<dbReference type="AlphaFoldDB" id="A0A9W9YH62"/>